<feature type="region of interest" description="Disordered" evidence="1">
    <location>
        <begin position="121"/>
        <end position="140"/>
    </location>
</feature>
<name>G0V1J5_TRYCI</name>
<organism evidence="2">
    <name type="scientific">Trypanosoma congolense (strain IL3000)</name>
    <dbReference type="NCBI Taxonomy" id="1068625"/>
    <lineage>
        <taxon>Eukaryota</taxon>
        <taxon>Discoba</taxon>
        <taxon>Euglenozoa</taxon>
        <taxon>Kinetoplastea</taxon>
        <taxon>Metakinetoplastina</taxon>
        <taxon>Trypanosomatida</taxon>
        <taxon>Trypanosomatidae</taxon>
        <taxon>Trypanosoma</taxon>
        <taxon>Nannomonas</taxon>
    </lineage>
</organism>
<accession>G0V1J5</accession>
<dbReference type="EMBL" id="HE575324">
    <property type="protein sequence ID" value="CCC95516.1"/>
    <property type="molecule type" value="Genomic_DNA"/>
</dbReference>
<gene>
    <name evidence="2" type="ORF">TCIL3000_11_9830</name>
</gene>
<dbReference type="AlphaFoldDB" id="G0V1J5"/>
<protein>
    <submittedName>
        <fullName evidence="2">Uncharacterized protein TCIL3000_11_9830</fullName>
    </submittedName>
</protein>
<feature type="region of interest" description="Disordered" evidence="1">
    <location>
        <begin position="34"/>
        <end position="80"/>
    </location>
</feature>
<proteinExistence type="predicted"/>
<evidence type="ECO:0000256" key="1">
    <source>
        <dbReference type="SAM" id="MobiDB-lite"/>
    </source>
</evidence>
<evidence type="ECO:0000313" key="2">
    <source>
        <dbReference type="EMBL" id="CCC95516.1"/>
    </source>
</evidence>
<sequence>MEKDAGVDLSHLELKLGELQTIWEDFQACFPVNSPAKRRGSQNTSASFPQGGGSAAVREVQVSPNRASRDALPSSSPVRRRSSLRMLHVREGSKLSSFTVVGGRDPEQAVVPLCTSPLQSPVSTSLASHDQRSIGNNKDCTSTRLPPLDVAAAQEAPKVCASCGFDQIRQTARFCRMCGNRV</sequence>
<dbReference type="VEuPathDB" id="TriTrypDB:TcIL3000.11.9830"/>
<reference evidence="2" key="1">
    <citation type="journal article" date="2012" name="Proc. Natl. Acad. Sci. U.S.A.">
        <title>Antigenic diversity is generated by distinct evolutionary mechanisms in African trypanosome species.</title>
        <authorList>
            <person name="Jackson A.P."/>
            <person name="Berry A."/>
            <person name="Aslett M."/>
            <person name="Allison H.C."/>
            <person name="Burton P."/>
            <person name="Vavrova-Anderson J."/>
            <person name="Brown R."/>
            <person name="Browne H."/>
            <person name="Corton N."/>
            <person name="Hauser H."/>
            <person name="Gamble J."/>
            <person name="Gilderthorp R."/>
            <person name="Marcello L."/>
            <person name="McQuillan J."/>
            <person name="Otto T.D."/>
            <person name="Quail M.A."/>
            <person name="Sanders M.J."/>
            <person name="van Tonder A."/>
            <person name="Ginger M.L."/>
            <person name="Field M.C."/>
            <person name="Barry J.D."/>
            <person name="Hertz-Fowler C."/>
            <person name="Berriman M."/>
        </authorList>
    </citation>
    <scope>NUCLEOTIDE SEQUENCE</scope>
    <source>
        <strain evidence="2">IL3000</strain>
    </source>
</reference>